<proteinExistence type="predicted"/>
<feature type="transmembrane region" description="Helical" evidence="2">
    <location>
        <begin position="17"/>
        <end position="39"/>
    </location>
</feature>
<dbReference type="AlphaFoldDB" id="A0A1D1ZDS6"/>
<protein>
    <submittedName>
        <fullName evidence="4">Stress response protein nst1</fullName>
    </submittedName>
</protein>
<keyword evidence="2" id="KW-0812">Transmembrane</keyword>
<reference evidence="4" key="1">
    <citation type="submission" date="2015-07" db="EMBL/GenBank/DDBJ databases">
        <title>Transcriptome Assembly of Anthurium amnicola.</title>
        <authorList>
            <person name="Suzuki J."/>
        </authorList>
    </citation>
    <scope>NUCLEOTIDE SEQUENCE</scope>
</reference>
<feature type="region of interest" description="Disordered" evidence="1">
    <location>
        <begin position="235"/>
        <end position="254"/>
    </location>
</feature>
<evidence type="ECO:0000313" key="4">
    <source>
        <dbReference type="EMBL" id="JAT65048.1"/>
    </source>
</evidence>
<feature type="region of interest" description="Disordered" evidence="1">
    <location>
        <begin position="604"/>
        <end position="634"/>
    </location>
</feature>
<gene>
    <name evidence="4" type="primary">nst1_11</name>
    <name evidence="3" type="synonym">nst1_8</name>
    <name evidence="4" type="ORF">g.29562</name>
    <name evidence="3" type="ORF">g.29566</name>
</gene>
<dbReference type="EMBL" id="GDJX01002888">
    <property type="protein sequence ID" value="JAT65048.1"/>
    <property type="molecule type" value="Transcribed_RNA"/>
</dbReference>
<feature type="region of interest" description="Disordered" evidence="1">
    <location>
        <begin position="299"/>
        <end position="371"/>
    </location>
</feature>
<dbReference type="EMBL" id="GDJX01009596">
    <property type="protein sequence ID" value="JAT58340.1"/>
    <property type="molecule type" value="Transcribed_RNA"/>
</dbReference>
<sequence length="856" mass="95258">MCVICVLRRWSRRVIGVLPWLLIPLVGLWALSQLLPLGFQFEITSPRLACVVVLLGTLFWYEVLLPQLSVYQARRSARIRERQQEQAVELQKLRKTATRRCRNCFTPYREQKPGGGKFTCSYCGHVSKRPVLDLPLTPGGSGIISNLIWNNSWLCSQDSSAESMGSPAQTVSRNWVMGGEGKCLTVKSYSEPAVFNWNLLSSFSSCVSWFSERIRRLSSCVEDCYSGTEHNGLSKAGEKLGSYQESKGEKARRKAEEKRLARLEKEMLEEEEKKQREDVAKLIEERRKIRDEKLESEKERLKGLASDGERDGRKESEKRRQNRRRENDKNSSKNNIDVEDHEKRGIRETEKNHESERNILDEKRDPCNPRIKNQEVHMEVVNGVKGVTNKSQYLDRTSSRSFNRTIPFGKGSHISSASVTKSSKPMGGFVDQMRRRECRGVGHVIGKSLSNGDSNTLGTTYHQDTQTSTPKKSWNQLFTCSSEGSPCRDANAVERLNPICPPDVQISQLLCQEAPSHPLYNEIQFGQSSTYTAYPLMNGPLTGISATPLFAESRTPLAGEPGYNFTLDEAEISEDPCYVSDPLSLLGPVSESLDNFLVEAGSGHTADFTSDPSPIPKSTSVSADTNKPSSTGSPMSTLWLSEKMHFASGPCNLKLQYQSNSPGGECNNINGQGTWQMWSSSLCEGGPGFVGASANWLLPVEQNRYTHEEIIHPPSFSPMVSSSLKEENILQSTCNHSHNVHLGNCQNDCIMSSLTPILTENDPWLQGTLLHSFAGVGGNLFDSHNFNGSASQNEVACEHSKRSAASHPFDQMPAHDCSKDWPAHGGENIAFSDVTRPLILGLLSENPDVRSVWSLN</sequence>
<evidence type="ECO:0000256" key="1">
    <source>
        <dbReference type="SAM" id="MobiDB-lite"/>
    </source>
</evidence>
<feature type="compositionally biased region" description="Polar residues" evidence="1">
    <location>
        <begin position="607"/>
        <end position="634"/>
    </location>
</feature>
<name>A0A1D1ZDS6_9ARAE</name>
<organism evidence="4">
    <name type="scientific">Anthurium amnicola</name>
    <dbReference type="NCBI Taxonomy" id="1678845"/>
    <lineage>
        <taxon>Eukaryota</taxon>
        <taxon>Viridiplantae</taxon>
        <taxon>Streptophyta</taxon>
        <taxon>Embryophyta</taxon>
        <taxon>Tracheophyta</taxon>
        <taxon>Spermatophyta</taxon>
        <taxon>Magnoliopsida</taxon>
        <taxon>Liliopsida</taxon>
        <taxon>Araceae</taxon>
        <taxon>Pothoideae</taxon>
        <taxon>Potheae</taxon>
        <taxon>Anthurium</taxon>
    </lineage>
</organism>
<keyword evidence="2" id="KW-1133">Transmembrane helix</keyword>
<evidence type="ECO:0000256" key="2">
    <source>
        <dbReference type="SAM" id="Phobius"/>
    </source>
</evidence>
<keyword evidence="2" id="KW-0472">Membrane</keyword>
<feature type="region of interest" description="Disordered" evidence="1">
    <location>
        <begin position="449"/>
        <end position="468"/>
    </location>
</feature>
<evidence type="ECO:0000313" key="3">
    <source>
        <dbReference type="EMBL" id="JAT58340.1"/>
    </source>
</evidence>
<accession>A0A1D1ZDS6</accession>